<dbReference type="EMBL" id="CP005074">
    <property type="protein sequence ID" value="AGR41395.1"/>
    <property type="molecule type" value="Genomic_DNA"/>
</dbReference>
<protein>
    <recommendedName>
        <fullName evidence="3">Chitinase</fullName>
    </recommendedName>
</protein>
<dbReference type="OrthoDB" id="388370at2"/>
<sequence>MKKVLIISGVITIAFGLIVTPSLLVMQGFVKSLEKYRPDTNEKEDGVVGDNVHDSNQGFENINILNLNTNLGEISDVSNNSLIERIKEYNSVLKNKTIYIKGLSLKKVKFTVENYFGTTVGSFEVSSLDALIKIRQLGSLKNIKYNTIIEKIKELNPGISGMDFSNDLDIKVKSLNQIDISWKNDTKAKNEVIQLEYKPISLESILVTRDLGETNDISENWITNKLLNVNINDEIDISFLQNDEYKLFISDINSQGPENVTISLKYNDELYIFQDSSQVIVRYNANDIVTLIQNTNLGTLDDLENITILNKVKELNPIFARYSNVNNSIIELNSLSQATIRNNSLNNAQTLTFSIENINSIVKVTKIGDISNYNDNNPNEQIISLLLSKNKLLELTEKSNLKIENIRYPSFDINQQTIANVKFDLSITGFTNSVEMSFNIKRQNISTAINITNHNLGELYWITADEIINAIQNRITNENIKSNINYSSPTYEQIELTAKPESKVFYGNVIIRYKTLFKKDSGFNIENTQNGSATAVSFESKQNLGWKVGASNKPWITPQSSFSLKYPIPLSLDEAKNYKQNVELNLTTRPKKISGSEEVSASFLKNGERTNIITENLDQISTNDNYKLFRDSTNGTQFNVPFLEVSWFKCRSKVSYSFKSNLYYSISKTQENNIDYLIIKVKIDSQLSSESYCNDLKSSWTVVINSIDLI</sequence>
<dbReference type="RefSeq" id="WP_020834534.1">
    <property type="nucleotide sequence ID" value="NC_021846.1"/>
</dbReference>
<dbReference type="AlphaFoldDB" id="S5MHP8"/>
<keyword evidence="2" id="KW-1185">Reference proteome</keyword>
<evidence type="ECO:0008006" key="3">
    <source>
        <dbReference type="Google" id="ProtNLM"/>
    </source>
</evidence>
<organism evidence="1 2">
    <name type="scientific">Spiroplasma taiwanense CT-1</name>
    <dbReference type="NCBI Taxonomy" id="1276220"/>
    <lineage>
        <taxon>Bacteria</taxon>
        <taxon>Bacillati</taxon>
        <taxon>Mycoplasmatota</taxon>
        <taxon>Mollicutes</taxon>
        <taxon>Entomoplasmatales</taxon>
        <taxon>Spiroplasmataceae</taxon>
        <taxon>Spiroplasma</taxon>
    </lineage>
</organism>
<reference evidence="1 2" key="1">
    <citation type="journal article" date="2013" name="Genome Biol. Evol.">
        <title>Comparison of metabolic capacities and inference of gene content evolution in mosquito-associated Spiroplasma diminutum and S. taiwanense.</title>
        <authorList>
            <person name="Lo W.S."/>
            <person name="Ku C."/>
            <person name="Chen L.L."/>
            <person name="Chang T.H."/>
            <person name="Kuo C.H."/>
        </authorList>
    </citation>
    <scope>NUCLEOTIDE SEQUENCE [LARGE SCALE GENOMIC DNA]</scope>
    <source>
        <strain evidence="1">CT-1</strain>
    </source>
</reference>
<dbReference type="PATRIC" id="fig|1276220.3.peg.825"/>
<proteinExistence type="predicted"/>
<accession>S5MHP8</accession>
<dbReference type="HOGENOM" id="CLU_388785_0_0_14"/>
<evidence type="ECO:0000313" key="2">
    <source>
        <dbReference type="Proteomes" id="UP000014984"/>
    </source>
</evidence>
<dbReference type="KEGG" id="stai:STAIW_v1c08070"/>
<evidence type="ECO:0000313" key="1">
    <source>
        <dbReference type="EMBL" id="AGR41395.1"/>
    </source>
</evidence>
<dbReference type="STRING" id="1276220.STAIW_v1c08070"/>
<name>S5MHP8_9MOLU</name>
<dbReference type="Proteomes" id="UP000014984">
    <property type="component" value="Chromosome"/>
</dbReference>
<gene>
    <name evidence="1" type="ORF">STAIW_v1c08070</name>
</gene>